<dbReference type="Proteomes" id="UP000184170">
    <property type="component" value="Unassembled WGS sequence"/>
</dbReference>
<name>A0A1M5B214_9GAMM</name>
<feature type="signal peptide" evidence="1">
    <location>
        <begin position="1"/>
        <end position="27"/>
    </location>
</feature>
<reference evidence="3" key="1">
    <citation type="submission" date="2016-11" db="EMBL/GenBank/DDBJ databases">
        <authorList>
            <person name="Varghese N."/>
            <person name="Submissions S."/>
        </authorList>
    </citation>
    <scope>NUCLEOTIDE SEQUENCE [LARGE SCALE GENOMIC DNA]</scope>
    <source>
        <strain evidence="3">CGMCC 1.7063</strain>
    </source>
</reference>
<dbReference type="AlphaFoldDB" id="A0A1M5B214"/>
<protein>
    <recommendedName>
        <fullName evidence="4">Lipoprotein</fullName>
    </recommendedName>
</protein>
<sequence length="132" mass="14733">MHSFAKVFFAMLLAAVLAGCTSNPLMNINDRPVPNRLDGSTQTQESVRKGIIAGCVDKGWTCREISPGLIAASINVRKHRADADISYDGDSYSITYKNSELLDYNSRRNTIHRNYNRWIANLDSAIAKRLTL</sequence>
<dbReference type="STRING" id="494016.SAMN04487965_2043"/>
<feature type="chain" id="PRO_5012341238" description="Lipoprotein" evidence="1">
    <location>
        <begin position="28"/>
        <end position="132"/>
    </location>
</feature>
<keyword evidence="3" id="KW-1185">Reference proteome</keyword>
<dbReference type="EMBL" id="FQVA01000001">
    <property type="protein sequence ID" value="SHF36499.1"/>
    <property type="molecule type" value="Genomic_DNA"/>
</dbReference>
<evidence type="ECO:0000313" key="3">
    <source>
        <dbReference type="Proteomes" id="UP000184170"/>
    </source>
</evidence>
<keyword evidence="1" id="KW-0732">Signal</keyword>
<evidence type="ECO:0000256" key="1">
    <source>
        <dbReference type="SAM" id="SignalP"/>
    </source>
</evidence>
<accession>A0A1M5B214</accession>
<dbReference type="RefSeq" id="WP_073274258.1">
    <property type="nucleotide sequence ID" value="NZ_FQVA01000001.1"/>
</dbReference>
<proteinExistence type="predicted"/>
<organism evidence="2 3">
    <name type="scientific">Microbulbifer donghaiensis</name>
    <dbReference type="NCBI Taxonomy" id="494016"/>
    <lineage>
        <taxon>Bacteria</taxon>
        <taxon>Pseudomonadati</taxon>
        <taxon>Pseudomonadota</taxon>
        <taxon>Gammaproteobacteria</taxon>
        <taxon>Cellvibrionales</taxon>
        <taxon>Microbulbiferaceae</taxon>
        <taxon>Microbulbifer</taxon>
    </lineage>
</organism>
<dbReference type="OrthoDB" id="9815328at2"/>
<evidence type="ECO:0000313" key="2">
    <source>
        <dbReference type="EMBL" id="SHF36499.1"/>
    </source>
</evidence>
<gene>
    <name evidence="2" type="ORF">SAMN04487965_2043</name>
</gene>
<dbReference type="PROSITE" id="PS51257">
    <property type="entry name" value="PROKAR_LIPOPROTEIN"/>
    <property type="match status" value="1"/>
</dbReference>
<evidence type="ECO:0008006" key="4">
    <source>
        <dbReference type="Google" id="ProtNLM"/>
    </source>
</evidence>